<comment type="caution">
    <text evidence="1">The sequence shown here is derived from an EMBL/GenBank/DDBJ whole genome shotgun (WGS) entry which is preliminary data.</text>
</comment>
<organism evidence="1">
    <name type="scientific">Psilocybe cubensis</name>
    <name type="common">Psychedelic mushroom</name>
    <name type="synonym">Stropharia cubensis</name>
    <dbReference type="NCBI Taxonomy" id="181762"/>
    <lineage>
        <taxon>Eukaryota</taxon>
        <taxon>Fungi</taxon>
        <taxon>Dikarya</taxon>
        <taxon>Basidiomycota</taxon>
        <taxon>Agaricomycotina</taxon>
        <taxon>Agaricomycetes</taxon>
        <taxon>Agaricomycetidae</taxon>
        <taxon>Agaricales</taxon>
        <taxon>Agaricineae</taxon>
        <taxon>Strophariaceae</taxon>
        <taxon>Psilocybe</taxon>
    </lineage>
</organism>
<proteinExistence type="predicted"/>
<reference evidence="1" key="1">
    <citation type="submission" date="2021-02" db="EMBL/GenBank/DDBJ databases">
        <title>Psilocybe cubensis genome.</title>
        <authorList>
            <person name="Mckernan K.J."/>
            <person name="Crawford S."/>
            <person name="Trippe A."/>
            <person name="Kane L.T."/>
            <person name="Mclaughlin S."/>
        </authorList>
    </citation>
    <scope>NUCLEOTIDE SEQUENCE [LARGE SCALE GENOMIC DNA]</scope>
    <source>
        <strain evidence="1">MGC-MH-2018</strain>
    </source>
</reference>
<evidence type="ECO:0000313" key="1">
    <source>
        <dbReference type="EMBL" id="KAG5163527.1"/>
    </source>
</evidence>
<dbReference type="EMBL" id="JAFIQS010000014">
    <property type="protein sequence ID" value="KAG5163527.1"/>
    <property type="molecule type" value="Genomic_DNA"/>
</dbReference>
<accession>A0A8H7XMV7</accession>
<dbReference type="AlphaFoldDB" id="A0A8H7XMV7"/>
<gene>
    <name evidence="1" type="ORF">JR316_011304</name>
</gene>
<sequence>MAHIAIYGGYTSYAAPTICGALGSKSTIFSCCTPPSLRTVVFGWRQDHESQACPRLPLADAEFDYQQHNTTFLSLVLLYPPAGNPLHLGFTGTITIFQNPLIDPAYLTAHIQGSHQRLGASVIG</sequence>
<protein>
    <submittedName>
        <fullName evidence="1">Uncharacterized protein</fullName>
    </submittedName>
</protein>
<name>A0A8H7XMV7_PSICU</name>